<protein>
    <recommendedName>
        <fullName evidence="8">Sulfatase N-terminal domain-containing protein</fullName>
    </recommendedName>
</protein>
<accession>A0AAQ4CXM5</accession>
<feature type="domain" description="Sulfatase N-terminal" evidence="8">
    <location>
        <begin position="26"/>
        <end position="347"/>
    </location>
</feature>
<dbReference type="PROSITE" id="PS00523">
    <property type="entry name" value="SULFATASE_1"/>
    <property type="match status" value="1"/>
</dbReference>
<evidence type="ECO:0000313" key="10">
    <source>
        <dbReference type="Proteomes" id="UP001321473"/>
    </source>
</evidence>
<comment type="caution">
    <text evidence="9">The sequence shown here is derived from an EMBL/GenBank/DDBJ whole genome shotgun (WGS) entry which is preliminary data.</text>
</comment>
<comment type="similarity">
    <text evidence="2">Belongs to the sulfatase family.</text>
</comment>
<feature type="signal peptide" evidence="7">
    <location>
        <begin position="1"/>
        <end position="15"/>
    </location>
</feature>
<evidence type="ECO:0000259" key="8">
    <source>
        <dbReference type="Pfam" id="PF00884"/>
    </source>
</evidence>
<evidence type="ECO:0000256" key="3">
    <source>
        <dbReference type="ARBA" id="ARBA00022723"/>
    </source>
</evidence>
<dbReference type="InterPro" id="IPR047115">
    <property type="entry name" value="ARSB"/>
</dbReference>
<comment type="cofactor">
    <cofactor evidence="1">
        <name>Ca(2+)</name>
        <dbReference type="ChEBI" id="CHEBI:29108"/>
    </cofactor>
</comment>
<dbReference type="GO" id="GO:0046872">
    <property type="term" value="F:metal ion binding"/>
    <property type="evidence" value="ECO:0007669"/>
    <property type="project" value="UniProtKB-KW"/>
</dbReference>
<keyword evidence="7" id="KW-0732">Signal</keyword>
<dbReference type="AlphaFoldDB" id="A0AAQ4CXM5"/>
<evidence type="ECO:0000256" key="7">
    <source>
        <dbReference type="SAM" id="SignalP"/>
    </source>
</evidence>
<sequence>MLLWLLVINVVCVAGIGVKKPPATPPHIVVVIADDLGWADTSLHGSAQIPTPNLDALASMGVLLNDYYVQPLCSPSRAALMTGLYPAHNGVRAPIMAAQVGGLPLQFKILPEHLKDLGYETHAVGKWHLGYSSFNYTPTYRGFDSFYGFHNGPNDYYHGILENEGRRGLDFWNGTHPLPLEQRIYSTTLFKDRAKSIITNRNTSKPLFLYLAHQAAHSAYEPELLQAPEENVKKFRYIGDRNRTLLAGMVDALDQSVGALIEELEKANMLENTVLVFSTDNGGHPYTRDDPNRGFNWPLRGIKGTVWEGGIRGTAFVWSPRLKVTRRVSNQLMHITDWLPTLYSAAGGDVQNLGSLDGTDMWHALSTGAPSPRTEALLEFNTETEIAALRYLNYKIVLGNYSEEVSERYKVIGRAHPNNDLDSLQRNSRAAGVLKRLYGKPQLFQRGYDKSWRRRAAVTCNEGPTNFDTGILIFVFDLESDPCELRNMAARNPLLLNNLLAKLGGYMSTLHPEIDKTIDPKGYPENNNGNWAPWIF</sequence>
<dbReference type="CDD" id="cd16029">
    <property type="entry name" value="4-S"/>
    <property type="match status" value="1"/>
</dbReference>
<evidence type="ECO:0000256" key="4">
    <source>
        <dbReference type="ARBA" id="ARBA00022801"/>
    </source>
</evidence>
<dbReference type="Pfam" id="PF00884">
    <property type="entry name" value="Sulfatase"/>
    <property type="match status" value="1"/>
</dbReference>
<keyword evidence="3" id="KW-0479">Metal-binding</keyword>
<name>A0AAQ4CXM5_AMBAM</name>
<dbReference type="InterPro" id="IPR024607">
    <property type="entry name" value="Sulfatase_CS"/>
</dbReference>
<dbReference type="Gene3D" id="3.30.1120.10">
    <property type="match status" value="1"/>
</dbReference>
<gene>
    <name evidence="9" type="ORF">V5799_002336</name>
</gene>
<dbReference type="EMBL" id="JARKHS020036812">
    <property type="protein sequence ID" value="KAK8754965.1"/>
    <property type="molecule type" value="Genomic_DNA"/>
</dbReference>
<evidence type="ECO:0000313" key="9">
    <source>
        <dbReference type="EMBL" id="KAK8754965.1"/>
    </source>
</evidence>
<evidence type="ECO:0000256" key="2">
    <source>
        <dbReference type="ARBA" id="ARBA00008779"/>
    </source>
</evidence>
<organism evidence="9 10">
    <name type="scientific">Amblyomma americanum</name>
    <name type="common">Lone star tick</name>
    <dbReference type="NCBI Taxonomy" id="6943"/>
    <lineage>
        <taxon>Eukaryota</taxon>
        <taxon>Metazoa</taxon>
        <taxon>Ecdysozoa</taxon>
        <taxon>Arthropoda</taxon>
        <taxon>Chelicerata</taxon>
        <taxon>Arachnida</taxon>
        <taxon>Acari</taxon>
        <taxon>Parasitiformes</taxon>
        <taxon>Ixodida</taxon>
        <taxon>Ixodoidea</taxon>
        <taxon>Ixodidae</taxon>
        <taxon>Amblyomminae</taxon>
        <taxon>Amblyomma</taxon>
    </lineage>
</organism>
<dbReference type="InterPro" id="IPR000917">
    <property type="entry name" value="Sulfatase_N"/>
</dbReference>
<evidence type="ECO:0000256" key="6">
    <source>
        <dbReference type="ARBA" id="ARBA00023180"/>
    </source>
</evidence>
<evidence type="ECO:0000256" key="5">
    <source>
        <dbReference type="ARBA" id="ARBA00022837"/>
    </source>
</evidence>
<keyword evidence="5" id="KW-0106">Calcium</keyword>
<dbReference type="SUPFAM" id="SSF53649">
    <property type="entry name" value="Alkaline phosphatase-like"/>
    <property type="match status" value="1"/>
</dbReference>
<dbReference type="PANTHER" id="PTHR10342">
    <property type="entry name" value="ARYLSULFATASE"/>
    <property type="match status" value="1"/>
</dbReference>
<keyword evidence="10" id="KW-1185">Reference proteome</keyword>
<feature type="chain" id="PRO_5042885840" description="Sulfatase N-terminal domain-containing protein" evidence="7">
    <location>
        <begin position="16"/>
        <end position="536"/>
    </location>
</feature>
<keyword evidence="4" id="KW-0378">Hydrolase</keyword>
<keyword evidence="6" id="KW-0325">Glycoprotein</keyword>
<evidence type="ECO:0000256" key="1">
    <source>
        <dbReference type="ARBA" id="ARBA00001913"/>
    </source>
</evidence>
<reference evidence="9 10" key="1">
    <citation type="journal article" date="2023" name="Arcadia Sci">
        <title>De novo assembly of a long-read Amblyomma americanum tick genome.</title>
        <authorList>
            <person name="Chou S."/>
            <person name="Poskanzer K.E."/>
            <person name="Rollins M."/>
            <person name="Thuy-Boun P.S."/>
        </authorList>
    </citation>
    <scope>NUCLEOTIDE SEQUENCE [LARGE SCALE GENOMIC DNA]</scope>
    <source>
        <strain evidence="9">F_SG_1</strain>
        <tissue evidence="9">Salivary glands</tissue>
    </source>
</reference>
<dbReference type="PANTHER" id="PTHR10342:SF273">
    <property type="entry name" value="RE14504P"/>
    <property type="match status" value="1"/>
</dbReference>
<dbReference type="Proteomes" id="UP001321473">
    <property type="component" value="Unassembled WGS sequence"/>
</dbReference>
<proteinExistence type="inferred from homology"/>
<dbReference type="Gene3D" id="3.40.720.10">
    <property type="entry name" value="Alkaline Phosphatase, subunit A"/>
    <property type="match status" value="1"/>
</dbReference>
<dbReference type="InterPro" id="IPR017850">
    <property type="entry name" value="Alkaline_phosphatase_core_sf"/>
</dbReference>
<dbReference type="PROSITE" id="PS00149">
    <property type="entry name" value="SULFATASE_2"/>
    <property type="match status" value="1"/>
</dbReference>
<dbReference type="GO" id="GO:0008484">
    <property type="term" value="F:sulfuric ester hydrolase activity"/>
    <property type="evidence" value="ECO:0007669"/>
    <property type="project" value="InterPro"/>
</dbReference>